<evidence type="ECO:0000313" key="3">
    <source>
        <dbReference type="Proteomes" id="UP001201163"/>
    </source>
</evidence>
<dbReference type="EMBL" id="JAKELL010000002">
    <property type="protein sequence ID" value="KAH9000251.1"/>
    <property type="molecule type" value="Genomic_DNA"/>
</dbReference>
<name>A0AAD4LTP9_9AGAM</name>
<dbReference type="Proteomes" id="UP001201163">
    <property type="component" value="Unassembled WGS sequence"/>
</dbReference>
<keyword evidence="3" id="KW-1185">Reference proteome</keyword>
<protein>
    <submittedName>
        <fullName evidence="2">Uncharacterized protein</fullName>
    </submittedName>
</protein>
<feature type="region of interest" description="Disordered" evidence="1">
    <location>
        <begin position="58"/>
        <end position="166"/>
    </location>
</feature>
<proteinExistence type="predicted"/>
<dbReference type="AlphaFoldDB" id="A0AAD4LTP9"/>
<reference evidence="2" key="1">
    <citation type="submission" date="2022-01" db="EMBL/GenBank/DDBJ databases">
        <title>Comparative genomics reveals a dynamic genome evolution in the ectomycorrhizal milk-cap (Lactarius) mushrooms.</title>
        <authorList>
            <consortium name="DOE Joint Genome Institute"/>
            <person name="Lebreton A."/>
            <person name="Tang N."/>
            <person name="Kuo A."/>
            <person name="LaButti K."/>
            <person name="Drula E."/>
            <person name="Barry K."/>
            <person name="Clum A."/>
            <person name="Lipzen A."/>
            <person name="Mousain D."/>
            <person name="Ng V."/>
            <person name="Wang R."/>
            <person name="Wang X."/>
            <person name="Dai Y."/>
            <person name="Henrissat B."/>
            <person name="Grigoriev I.V."/>
            <person name="Guerin-Laguette A."/>
            <person name="Yu F."/>
            <person name="Martin F.M."/>
        </authorList>
    </citation>
    <scope>NUCLEOTIDE SEQUENCE</scope>
    <source>
        <strain evidence="2">QP</strain>
    </source>
</reference>
<evidence type="ECO:0000313" key="2">
    <source>
        <dbReference type="EMBL" id="KAH9000251.1"/>
    </source>
</evidence>
<gene>
    <name evidence="2" type="ORF">EDB92DRAFT_479225</name>
</gene>
<organism evidence="2 3">
    <name type="scientific">Lactarius akahatsu</name>
    <dbReference type="NCBI Taxonomy" id="416441"/>
    <lineage>
        <taxon>Eukaryota</taxon>
        <taxon>Fungi</taxon>
        <taxon>Dikarya</taxon>
        <taxon>Basidiomycota</taxon>
        <taxon>Agaricomycotina</taxon>
        <taxon>Agaricomycetes</taxon>
        <taxon>Russulales</taxon>
        <taxon>Russulaceae</taxon>
        <taxon>Lactarius</taxon>
    </lineage>
</organism>
<feature type="region of interest" description="Disordered" evidence="1">
    <location>
        <begin position="178"/>
        <end position="205"/>
    </location>
</feature>
<evidence type="ECO:0000256" key="1">
    <source>
        <dbReference type="SAM" id="MobiDB-lite"/>
    </source>
</evidence>
<sequence>MVSIAHRNATMRTTQSTTHSSILDFHDVSAISQAGPSSSLWPASNHEGILAWARNVSPGLPLDKRTPSPRRPASKPILLNTGMSSRPLAPALSVASSPVLAQPSHPIQTPRSSERPRPSLYHQSAGGFSTTTTSLATDSVATPVSGEDDRVVSHANGPRQSQSSVIGAIAKHVRTWVGNTSSRQTPPPKRSPQDPAVAGVDSAPFPLPRSREALSLHLADDVVLPEKGATIQDEPVLAGWLGRPKQPTKPLQLPAPRDHPAFRTRGRKTARVYC</sequence>
<feature type="compositionally biased region" description="Polar residues" evidence="1">
    <location>
        <begin position="126"/>
        <end position="142"/>
    </location>
</feature>
<comment type="caution">
    <text evidence="2">The sequence shown here is derived from an EMBL/GenBank/DDBJ whole genome shotgun (WGS) entry which is preliminary data.</text>
</comment>
<accession>A0AAD4LTP9</accession>